<sequence>MDHNDPSTVGRTIRSLRIQQGITMVQLGKRAGISQSYLSEIETGKASPSLTTLFALAEQLGMTPAGLLRPSVQEDEIVVVRADEAADVYPVSDTTGDVHFRAVLRQGPLSMSEFVASPGDDLTGDFSHSGYEVIYVAQGSLVVTLSGHDPVSLTVGDTMSYPGELPHSWEIAGTEPVRVFQVLDTPAAHPPH</sequence>
<feature type="domain" description="HTH cro/C1-type" evidence="2">
    <location>
        <begin position="13"/>
        <end position="67"/>
    </location>
</feature>
<dbReference type="RefSeq" id="WP_210870517.1">
    <property type="nucleotide sequence ID" value="NZ_JAGPNL010000002.1"/>
</dbReference>
<evidence type="ECO:0000313" key="4">
    <source>
        <dbReference type="Proteomes" id="UP000677875"/>
    </source>
</evidence>
<dbReference type="Pfam" id="PF01381">
    <property type="entry name" value="HTH_3"/>
    <property type="match status" value="1"/>
</dbReference>
<dbReference type="Gene3D" id="2.60.120.10">
    <property type="entry name" value="Jelly Rolls"/>
    <property type="match status" value="1"/>
</dbReference>
<dbReference type="InterPro" id="IPR011051">
    <property type="entry name" value="RmlC_Cupin_sf"/>
</dbReference>
<reference evidence="3" key="1">
    <citation type="submission" date="2021-04" db="EMBL/GenBank/DDBJ databases">
        <title>Genome seq and assembly of Streptomyces sp. RG38.</title>
        <authorList>
            <person name="Chhetri G."/>
        </authorList>
    </citation>
    <scope>NUCLEOTIDE SEQUENCE</scope>
    <source>
        <strain evidence="3">RG38</strain>
    </source>
</reference>
<gene>
    <name evidence="3" type="ORF">J5Y05_10095</name>
</gene>
<dbReference type="Gene3D" id="1.10.260.40">
    <property type="entry name" value="lambda repressor-like DNA-binding domains"/>
    <property type="match status" value="1"/>
</dbReference>
<dbReference type="SUPFAM" id="SSF47413">
    <property type="entry name" value="lambda repressor-like DNA-binding domains"/>
    <property type="match status" value="1"/>
</dbReference>
<dbReference type="InterPro" id="IPR010982">
    <property type="entry name" value="Lambda_DNA-bd_dom_sf"/>
</dbReference>
<accession>A0A940XLP2</accession>
<name>A0A940XLP2_9ACTN</name>
<dbReference type="InterPro" id="IPR013096">
    <property type="entry name" value="Cupin_2"/>
</dbReference>
<dbReference type="PANTHER" id="PTHR46797">
    <property type="entry name" value="HTH-TYPE TRANSCRIPTIONAL REGULATOR"/>
    <property type="match status" value="1"/>
</dbReference>
<evidence type="ECO:0000313" key="3">
    <source>
        <dbReference type="EMBL" id="MBQ0826859.1"/>
    </source>
</evidence>
<dbReference type="Proteomes" id="UP000677875">
    <property type="component" value="Unassembled WGS sequence"/>
</dbReference>
<dbReference type="InterPro" id="IPR001387">
    <property type="entry name" value="Cro/C1-type_HTH"/>
</dbReference>
<dbReference type="Pfam" id="PF07883">
    <property type="entry name" value="Cupin_2"/>
    <property type="match status" value="1"/>
</dbReference>
<dbReference type="SUPFAM" id="SSF51182">
    <property type="entry name" value="RmlC-like cupins"/>
    <property type="match status" value="1"/>
</dbReference>
<dbReference type="InterPro" id="IPR014710">
    <property type="entry name" value="RmlC-like_jellyroll"/>
</dbReference>
<dbReference type="GO" id="GO:0005829">
    <property type="term" value="C:cytosol"/>
    <property type="evidence" value="ECO:0007669"/>
    <property type="project" value="TreeGrafter"/>
</dbReference>
<dbReference type="CDD" id="cd00093">
    <property type="entry name" value="HTH_XRE"/>
    <property type="match status" value="1"/>
</dbReference>
<proteinExistence type="predicted"/>
<keyword evidence="4" id="KW-1185">Reference proteome</keyword>
<dbReference type="CDD" id="cd02209">
    <property type="entry name" value="cupin_XRE_C"/>
    <property type="match status" value="1"/>
</dbReference>
<evidence type="ECO:0000259" key="2">
    <source>
        <dbReference type="PROSITE" id="PS50943"/>
    </source>
</evidence>
<dbReference type="AlphaFoldDB" id="A0A940XLP2"/>
<dbReference type="SMART" id="SM00530">
    <property type="entry name" value="HTH_XRE"/>
    <property type="match status" value="1"/>
</dbReference>
<dbReference type="EMBL" id="JAGPNL010000002">
    <property type="protein sequence ID" value="MBQ0826859.1"/>
    <property type="molecule type" value="Genomic_DNA"/>
</dbReference>
<protein>
    <submittedName>
        <fullName evidence="3">Helix-turn-helix domain-containing protein</fullName>
    </submittedName>
</protein>
<keyword evidence="1" id="KW-0238">DNA-binding</keyword>
<evidence type="ECO:0000256" key="1">
    <source>
        <dbReference type="ARBA" id="ARBA00023125"/>
    </source>
</evidence>
<dbReference type="PANTHER" id="PTHR46797:SF1">
    <property type="entry name" value="METHYLPHOSPHONATE SYNTHASE"/>
    <property type="match status" value="1"/>
</dbReference>
<dbReference type="GO" id="GO:0003677">
    <property type="term" value="F:DNA binding"/>
    <property type="evidence" value="ECO:0007669"/>
    <property type="project" value="UniProtKB-KW"/>
</dbReference>
<organism evidence="3 4">
    <name type="scientific">Streptomyces tagetis</name>
    <dbReference type="NCBI Taxonomy" id="2820809"/>
    <lineage>
        <taxon>Bacteria</taxon>
        <taxon>Bacillati</taxon>
        <taxon>Actinomycetota</taxon>
        <taxon>Actinomycetes</taxon>
        <taxon>Kitasatosporales</taxon>
        <taxon>Streptomycetaceae</taxon>
        <taxon>Streptomyces</taxon>
    </lineage>
</organism>
<dbReference type="PROSITE" id="PS50943">
    <property type="entry name" value="HTH_CROC1"/>
    <property type="match status" value="1"/>
</dbReference>
<dbReference type="InterPro" id="IPR050807">
    <property type="entry name" value="TransReg_Diox_bact_type"/>
</dbReference>
<dbReference type="GO" id="GO:0003700">
    <property type="term" value="F:DNA-binding transcription factor activity"/>
    <property type="evidence" value="ECO:0007669"/>
    <property type="project" value="TreeGrafter"/>
</dbReference>
<comment type="caution">
    <text evidence="3">The sequence shown here is derived from an EMBL/GenBank/DDBJ whole genome shotgun (WGS) entry which is preliminary data.</text>
</comment>